<dbReference type="Gene3D" id="3.40.190.10">
    <property type="entry name" value="Periplasmic binding protein-like II"/>
    <property type="match status" value="2"/>
</dbReference>
<keyword evidence="2" id="KW-0805">Transcription regulation</keyword>
<dbReference type="Pfam" id="PF00126">
    <property type="entry name" value="HTH_1"/>
    <property type="match status" value="1"/>
</dbReference>
<dbReference type="CDD" id="cd08423">
    <property type="entry name" value="PBP2_LTTR_like_6"/>
    <property type="match status" value="1"/>
</dbReference>
<dbReference type="InterPro" id="IPR000847">
    <property type="entry name" value="LysR_HTH_N"/>
</dbReference>
<dbReference type="PANTHER" id="PTHR30346:SF29">
    <property type="entry name" value="LYSR SUBSTRATE-BINDING"/>
    <property type="match status" value="1"/>
</dbReference>
<keyword evidence="7" id="KW-1185">Reference proteome</keyword>
<dbReference type="InterPro" id="IPR036390">
    <property type="entry name" value="WH_DNA-bd_sf"/>
</dbReference>
<dbReference type="AlphaFoldDB" id="A0A6G4TWP3"/>
<evidence type="ECO:0000313" key="7">
    <source>
        <dbReference type="Proteomes" id="UP000481583"/>
    </source>
</evidence>
<keyword evidence="4" id="KW-0804">Transcription</keyword>
<evidence type="ECO:0000256" key="1">
    <source>
        <dbReference type="ARBA" id="ARBA00009437"/>
    </source>
</evidence>
<dbReference type="PROSITE" id="PS50931">
    <property type="entry name" value="HTH_LYSR"/>
    <property type="match status" value="1"/>
</dbReference>
<keyword evidence="3" id="KW-0238">DNA-binding</keyword>
<evidence type="ECO:0000259" key="5">
    <source>
        <dbReference type="PROSITE" id="PS50931"/>
    </source>
</evidence>
<dbReference type="GO" id="GO:0032993">
    <property type="term" value="C:protein-DNA complex"/>
    <property type="evidence" value="ECO:0007669"/>
    <property type="project" value="TreeGrafter"/>
</dbReference>
<dbReference type="GO" id="GO:0003700">
    <property type="term" value="F:DNA-binding transcription factor activity"/>
    <property type="evidence" value="ECO:0007669"/>
    <property type="project" value="InterPro"/>
</dbReference>
<name>A0A6G4TWP3_9ACTN</name>
<sequence>MIDLRRLRVLRAVAYYGTVTAAAESLRLTPSAASQQIKQLGQDLGVPLLEPVGRRVRLTAAARSLLTHADAIEARWQRAHAELLGMDGEPAGLLRMAGFPTALCRLLAPVAGELSAHYPRLDIRLREAEPRDAFDLLFDDETDIAVVEALPDGPATGDQRFDQRLLLDDPFDLLVPADHGLAGLPEVDLVAVAAEKWIIGVPGSSSRQHVLAACSAAGFSPNVTHEACDWSAVTTLVSYGLGVALVPRLAQLPPQRDMDRIPVSGTPAPSRRFLTCTRRGAAAGPAVAEALRALHAREDLAAVMEPVGP</sequence>
<dbReference type="PANTHER" id="PTHR30346">
    <property type="entry name" value="TRANSCRIPTIONAL DUAL REGULATOR HCAR-RELATED"/>
    <property type="match status" value="1"/>
</dbReference>
<evidence type="ECO:0000256" key="2">
    <source>
        <dbReference type="ARBA" id="ARBA00023015"/>
    </source>
</evidence>
<gene>
    <name evidence="6" type="ORF">G5C51_08490</name>
</gene>
<evidence type="ECO:0000256" key="4">
    <source>
        <dbReference type="ARBA" id="ARBA00023163"/>
    </source>
</evidence>
<dbReference type="SUPFAM" id="SSF53850">
    <property type="entry name" value="Periplasmic binding protein-like II"/>
    <property type="match status" value="1"/>
</dbReference>
<organism evidence="6 7">
    <name type="scientific">Streptomyces coryli</name>
    <dbReference type="NCBI Taxonomy" id="1128680"/>
    <lineage>
        <taxon>Bacteria</taxon>
        <taxon>Bacillati</taxon>
        <taxon>Actinomycetota</taxon>
        <taxon>Actinomycetes</taxon>
        <taxon>Kitasatosporales</taxon>
        <taxon>Streptomycetaceae</taxon>
        <taxon>Streptomyces</taxon>
    </lineage>
</organism>
<dbReference type="InterPro" id="IPR005119">
    <property type="entry name" value="LysR_subst-bd"/>
</dbReference>
<dbReference type="GO" id="GO:0003677">
    <property type="term" value="F:DNA binding"/>
    <property type="evidence" value="ECO:0007669"/>
    <property type="project" value="UniProtKB-KW"/>
</dbReference>
<dbReference type="Pfam" id="PF03466">
    <property type="entry name" value="LysR_substrate"/>
    <property type="match status" value="1"/>
</dbReference>
<protein>
    <submittedName>
        <fullName evidence="6">LysR family transcriptional regulator</fullName>
    </submittedName>
</protein>
<evidence type="ECO:0000313" key="6">
    <source>
        <dbReference type="EMBL" id="NGN63940.1"/>
    </source>
</evidence>
<feature type="domain" description="HTH lysR-type" evidence="5">
    <location>
        <begin position="2"/>
        <end position="59"/>
    </location>
</feature>
<comment type="caution">
    <text evidence="6">The sequence shown here is derived from an EMBL/GenBank/DDBJ whole genome shotgun (WGS) entry which is preliminary data.</text>
</comment>
<accession>A0A6G4TWP3</accession>
<dbReference type="RefSeq" id="WP_165234314.1">
    <property type="nucleotide sequence ID" value="NZ_JAAKZV010000024.1"/>
</dbReference>
<dbReference type="Gene3D" id="1.10.10.10">
    <property type="entry name" value="Winged helix-like DNA-binding domain superfamily/Winged helix DNA-binding domain"/>
    <property type="match status" value="1"/>
</dbReference>
<dbReference type="InterPro" id="IPR036388">
    <property type="entry name" value="WH-like_DNA-bd_sf"/>
</dbReference>
<dbReference type="Proteomes" id="UP000481583">
    <property type="component" value="Unassembled WGS sequence"/>
</dbReference>
<reference evidence="6 7" key="1">
    <citation type="submission" date="2020-02" db="EMBL/GenBank/DDBJ databases">
        <title>Whole-genome analyses of novel actinobacteria.</title>
        <authorList>
            <person name="Sahin N."/>
        </authorList>
    </citation>
    <scope>NUCLEOTIDE SEQUENCE [LARGE SCALE GENOMIC DNA]</scope>
    <source>
        <strain evidence="6 7">A7024</strain>
    </source>
</reference>
<dbReference type="EMBL" id="JAAKZV010000024">
    <property type="protein sequence ID" value="NGN63940.1"/>
    <property type="molecule type" value="Genomic_DNA"/>
</dbReference>
<proteinExistence type="inferred from homology"/>
<evidence type="ECO:0000256" key="3">
    <source>
        <dbReference type="ARBA" id="ARBA00023125"/>
    </source>
</evidence>
<dbReference type="SUPFAM" id="SSF46785">
    <property type="entry name" value="Winged helix' DNA-binding domain"/>
    <property type="match status" value="1"/>
</dbReference>
<comment type="similarity">
    <text evidence="1">Belongs to the LysR transcriptional regulatory family.</text>
</comment>